<proteinExistence type="predicted"/>
<accession>A0A1H6AVE4</accession>
<dbReference type="RefSeq" id="WP_103906934.1">
    <property type="nucleotide sequence ID" value="NZ_CP049246.1"/>
</dbReference>
<evidence type="ECO:0000259" key="1">
    <source>
        <dbReference type="Pfam" id="PF13372"/>
    </source>
</evidence>
<organism evidence="2 3">
    <name type="scientific">Sphingobacterium lactis</name>
    <dbReference type="NCBI Taxonomy" id="797291"/>
    <lineage>
        <taxon>Bacteria</taxon>
        <taxon>Pseudomonadati</taxon>
        <taxon>Bacteroidota</taxon>
        <taxon>Sphingobacteriia</taxon>
        <taxon>Sphingobacteriales</taxon>
        <taxon>Sphingobacteriaceae</taxon>
        <taxon>Sphingobacterium</taxon>
    </lineage>
</organism>
<reference evidence="3" key="1">
    <citation type="submission" date="2016-10" db="EMBL/GenBank/DDBJ databases">
        <authorList>
            <person name="Varghese N."/>
            <person name="Submissions S."/>
        </authorList>
    </citation>
    <scope>NUCLEOTIDE SEQUENCE [LARGE SCALE GENOMIC DNA]</scope>
    <source>
        <strain evidence="3">DSM 22361</strain>
    </source>
</reference>
<dbReference type="InterPro" id="IPR025388">
    <property type="entry name" value="Alginate_export_dom"/>
</dbReference>
<evidence type="ECO:0000313" key="3">
    <source>
        <dbReference type="Proteomes" id="UP000236731"/>
    </source>
</evidence>
<gene>
    <name evidence="2" type="ORF">SAMN05421877_1092</name>
</gene>
<dbReference type="Proteomes" id="UP000236731">
    <property type="component" value="Unassembled WGS sequence"/>
</dbReference>
<protein>
    <submittedName>
        <fullName evidence="2">Alginate export</fullName>
    </submittedName>
</protein>
<keyword evidence="3" id="KW-1185">Reference proteome</keyword>
<dbReference type="Pfam" id="PF13372">
    <property type="entry name" value="Alginate_exp"/>
    <property type="match status" value="1"/>
</dbReference>
<sequence length="461" mass="52307">MQPRINLSLFILCGLLLAHIGYAQQPLPAFKPLRYNEDYSYLAKDTARTSYENMKFIPLGKQQYQYLSIGGEARLQYFHAKNEEWGDVPADNDGYILSRFLLHGDFHFGSRFRTFVQLQSSLSGSRIEPSPVDENPLDLHQAFVDVVALQQEETQLTLRLGRQEMSYGSQRLVSVRENPNNRQSFDGVKVMLNRNNTSIDAFYSHYVAVKKQIMDDGFDKNTRFWGVYGTQTNLPVLGNLDLYYLGFSKKKAVYNALTGDEERHSIGSRIWGGYGSWTYDLEGLYQFGQLDALDIQAWTASLNTTYQFVDARFQPELGLKTELISGDKGTGKTLGTFNPMFPKGAYFGLAAVIGPSNLVDLHPSVNFSLSKKLDLTLDYDIFWRMEEQDGIYAVNMSPIYGDGNTNEMHIGNQLTSALLFSPNRFINIRGEWTWFQAGDYLKAVSAGKDFFFSGLTLQLKI</sequence>
<dbReference type="EMBL" id="FNUT01000009">
    <property type="protein sequence ID" value="SEG52551.1"/>
    <property type="molecule type" value="Genomic_DNA"/>
</dbReference>
<name>A0A1H6AVE4_9SPHI</name>
<evidence type="ECO:0000313" key="2">
    <source>
        <dbReference type="EMBL" id="SEG52551.1"/>
    </source>
</evidence>
<dbReference type="Gene3D" id="2.40.160.100">
    <property type="match status" value="1"/>
</dbReference>
<dbReference type="InterPro" id="IPR053728">
    <property type="entry name" value="Alginate_Permeability_Chnl"/>
</dbReference>
<dbReference type="AlphaFoldDB" id="A0A1H6AVE4"/>
<dbReference type="OrthoDB" id="311329at2"/>
<feature type="domain" description="Alginate export" evidence="1">
    <location>
        <begin position="66"/>
        <end position="443"/>
    </location>
</feature>